<accession>A0AAW9CKM1</accession>
<dbReference type="EMBL" id="QXCT01000001">
    <property type="protein sequence ID" value="MDW9251575.1"/>
    <property type="molecule type" value="Genomic_DNA"/>
</dbReference>
<sequence length="109" mass="12313">MSKDLLAIEGQLQRTSLTAPHQKSAGFAKPLPIAQKNPRDVASRMLDSLMRRAETPADLCHWRAGGQQALQFFARLPSEKVAAISRRDESVEARRQAANKRFEVWGMRR</sequence>
<reference evidence="2" key="1">
    <citation type="submission" date="2018-08" db="EMBL/GenBank/DDBJ databases">
        <title>Identification of Burkholderia cepacia strains that express a Burkholderia pseudomallei-like capsular polysaccharide.</title>
        <authorList>
            <person name="Burtnick M.N."/>
            <person name="Vongsouvath M."/>
            <person name="Newton P."/>
            <person name="Wuthiekanun V."/>
            <person name="Limmathurotsakul D."/>
            <person name="Brett P.J."/>
            <person name="Chantratita N."/>
            <person name="Dance D.A."/>
        </authorList>
    </citation>
    <scope>NUCLEOTIDE SEQUENCE</scope>
    <source>
        <strain evidence="2">SBXCC001</strain>
    </source>
</reference>
<gene>
    <name evidence="2" type="ORF">C7S16_5767</name>
</gene>
<dbReference type="AlphaFoldDB" id="A0AAW9CKM1"/>
<dbReference type="Proteomes" id="UP001272137">
    <property type="component" value="Unassembled WGS sequence"/>
</dbReference>
<name>A0AAW9CKM1_BURTH</name>
<evidence type="ECO:0000313" key="2">
    <source>
        <dbReference type="EMBL" id="MDW9251575.1"/>
    </source>
</evidence>
<organism evidence="2 3">
    <name type="scientific">Burkholderia thailandensis</name>
    <dbReference type="NCBI Taxonomy" id="57975"/>
    <lineage>
        <taxon>Bacteria</taxon>
        <taxon>Pseudomonadati</taxon>
        <taxon>Pseudomonadota</taxon>
        <taxon>Betaproteobacteria</taxon>
        <taxon>Burkholderiales</taxon>
        <taxon>Burkholderiaceae</taxon>
        <taxon>Burkholderia</taxon>
        <taxon>pseudomallei group</taxon>
    </lineage>
</organism>
<feature type="region of interest" description="Disordered" evidence="1">
    <location>
        <begin position="16"/>
        <end position="39"/>
    </location>
</feature>
<protein>
    <submittedName>
        <fullName evidence="2">Uncharacterized protein</fullName>
    </submittedName>
</protein>
<comment type="caution">
    <text evidence="2">The sequence shown here is derived from an EMBL/GenBank/DDBJ whole genome shotgun (WGS) entry which is preliminary data.</text>
</comment>
<proteinExistence type="predicted"/>
<evidence type="ECO:0000256" key="1">
    <source>
        <dbReference type="SAM" id="MobiDB-lite"/>
    </source>
</evidence>
<evidence type="ECO:0000313" key="3">
    <source>
        <dbReference type="Proteomes" id="UP001272137"/>
    </source>
</evidence>